<dbReference type="PANTHER" id="PTHR31303:SF1">
    <property type="entry name" value="CTP-DEPENDENT DIACYLGLYCEROL KINASE 1"/>
    <property type="match status" value="1"/>
</dbReference>
<evidence type="ECO:0000313" key="2">
    <source>
        <dbReference type="EMBL" id="ABV85305.1"/>
    </source>
</evidence>
<dbReference type="KEGG" id="rms:RMA_1375"/>
<dbReference type="EMBL" id="CP000683">
    <property type="protein sequence ID" value="ABV85305.1"/>
    <property type="molecule type" value="Genomic_DNA"/>
</dbReference>
<dbReference type="InterPro" id="IPR037997">
    <property type="entry name" value="Dgk1-like"/>
</dbReference>
<organism evidence="2 3">
    <name type="scientific">Rickettsia massiliae (strain Mtu5)</name>
    <dbReference type="NCBI Taxonomy" id="416276"/>
    <lineage>
        <taxon>Bacteria</taxon>
        <taxon>Pseudomonadati</taxon>
        <taxon>Pseudomonadota</taxon>
        <taxon>Alphaproteobacteria</taxon>
        <taxon>Rickettsiales</taxon>
        <taxon>Rickettsiaceae</taxon>
        <taxon>Rickettsieae</taxon>
        <taxon>Rickettsia</taxon>
        <taxon>spotted fever group</taxon>
    </lineage>
</organism>
<feature type="transmembrane region" description="Helical" evidence="1">
    <location>
        <begin position="82"/>
        <end position="102"/>
    </location>
</feature>
<dbReference type="HOGENOM" id="CLU_031477_4_1_5"/>
<dbReference type="Proteomes" id="UP000001311">
    <property type="component" value="Chromosome"/>
</dbReference>
<accession>A8F319</accession>
<keyword evidence="2" id="KW-0808">Transferase</keyword>
<dbReference type="PANTHER" id="PTHR31303">
    <property type="entry name" value="CTP-DEPENDENT DIACYLGLYCEROL KINASE 1"/>
    <property type="match status" value="1"/>
</dbReference>
<keyword evidence="3" id="KW-1185">Reference proteome</keyword>
<feature type="transmembrane region" description="Helical" evidence="1">
    <location>
        <begin position="138"/>
        <end position="159"/>
    </location>
</feature>
<evidence type="ECO:0000256" key="1">
    <source>
        <dbReference type="SAM" id="Phobius"/>
    </source>
</evidence>
<protein>
    <submittedName>
        <fullName evidence="2">Dolichol kinase</fullName>
    </submittedName>
</protein>
<keyword evidence="1" id="KW-0472">Membrane</keyword>
<keyword evidence="2" id="KW-0418">Kinase</keyword>
<feature type="transmembrane region" description="Helical" evidence="1">
    <location>
        <begin position="165"/>
        <end position="182"/>
    </location>
</feature>
<dbReference type="GO" id="GO:0004143">
    <property type="term" value="F:ATP-dependent diacylglycerol kinase activity"/>
    <property type="evidence" value="ECO:0007669"/>
    <property type="project" value="InterPro"/>
</dbReference>
<gene>
    <name evidence="2" type="primary">sec59</name>
    <name evidence="2" type="ordered locus">RMA_1375</name>
</gene>
<dbReference type="AlphaFoldDB" id="A8F319"/>
<reference evidence="2 3" key="1">
    <citation type="journal article" date="2007" name="Genome Res.">
        <title>Lateral gene transfer between obligate intracellular bacteria: evidence from the Rickettsia massiliae genome.</title>
        <authorList>
            <person name="Blanc G."/>
            <person name="Ogata H."/>
            <person name="Robert C."/>
            <person name="Audic S."/>
            <person name="Claverie J.-M."/>
            <person name="Raoult D."/>
        </authorList>
    </citation>
    <scope>NUCLEOTIDE SEQUENCE [LARGE SCALE GENOMIC DNA]</scope>
    <source>
        <strain evidence="3">Mtu5</strain>
    </source>
</reference>
<keyword evidence="1" id="KW-1133">Transmembrane helix</keyword>
<proteinExistence type="predicted"/>
<feature type="transmembrane region" description="Helical" evidence="1">
    <location>
        <begin position="20"/>
        <end position="52"/>
    </location>
</feature>
<evidence type="ECO:0000313" key="3">
    <source>
        <dbReference type="Proteomes" id="UP000001311"/>
    </source>
</evidence>
<keyword evidence="1" id="KW-0812">Transmembrane</keyword>
<sequence>MSNLMAIKDFDFEKKRKNFHLSAIIFPLLYLFIPRTAITLLLFIITAITLYLDVLRHNNAKISEFITRFFSKVLRLEENNGSFALSGVSFMMLGFFLTALLFPKNLVICSWLILIISDCLAALVGVKIGNSLGNGKSIAGSITFLASAIFISILVYFYLGYNTSFIIIIISCIGATVAEFYSKDLRINDNLSIPLSYCLSTAILSYIL</sequence>
<name>A8F319_RICM5</name>
<feature type="transmembrane region" description="Helical" evidence="1">
    <location>
        <begin position="108"/>
        <end position="126"/>
    </location>
</feature>